<sequence length="134" mass="14116">MRGLTLRGWTGWHWLILAGVLEIGFATALKLEQTRPQFIYVFLVCAYFSFNFLSRAIKTIPLGTAYAIWTGIGAVGAVFMGTALFGESLSPARLVLIALLIAALIGLKLVGGPRPPQETAPPGTGEAAGGAGEL</sequence>
<dbReference type="EMBL" id="BMOL01000004">
    <property type="protein sequence ID" value="GGL75501.1"/>
    <property type="molecule type" value="Genomic_DNA"/>
</dbReference>
<comment type="subcellular location">
    <subcellularLocation>
        <location evidence="1 7">Cell membrane</location>
        <topology evidence="1 7">Multi-pass membrane protein</topology>
    </subcellularLocation>
</comment>
<keyword evidence="4 7" id="KW-0812">Transmembrane</keyword>
<dbReference type="Proteomes" id="UP000639973">
    <property type="component" value="Unassembled WGS sequence"/>
</dbReference>
<feature type="transmembrane region" description="Helical" evidence="9">
    <location>
        <begin position="37"/>
        <end position="54"/>
    </location>
</feature>
<name>A0ABQ2G4R3_9DEIO</name>
<reference evidence="11" key="1">
    <citation type="journal article" date="2019" name="Int. J. Syst. Evol. Microbiol.">
        <title>The Global Catalogue of Microorganisms (GCM) 10K type strain sequencing project: providing services to taxonomists for standard genome sequencing and annotation.</title>
        <authorList>
            <consortium name="The Broad Institute Genomics Platform"/>
            <consortium name="The Broad Institute Genome Sequencing Center for Infectious Disease"/>
            <person name="Wu L."/>
            <person name="Ma J."/>
        </authorList>
    </citation>
    <scope>NUCLEOTIDE SEQUENCE [LARGE SCALE GENOMIC DNA]</scope>
    <source>
        <strain evidence="11">JCM 15442</strain>
    </source>
</reference>
<dbReference type="InterPro" id="IPR000390">
    <property type="entry name" value="Small_drug/metabolite_transptr"/>
</dbReference>
<evidence type="ECO:0000256" key="5">
    <source>
        <dbReference type="ARBA" id="ARBA00022989"/>
    </source>
</evidence>
<dbReference type="InterPro" id="IPR037185">
    <property type="entry name" value="EmrE-like"/>
</dbReference>
<keyword evidence="3" id="KW-1003">Cell membrane</keyword>
<evidence type="ECO:0000256" key="3">
    <source>
        <dbReference type="ARBA" id="ARBA00022475"/>
    </source>
</evidence>
<dbReference type="InterPro" id="IPR045324">
    <property type="entry name" value="Small_multidrug_res"/>
</dbReference>
<accession>A0ABQ2G4R3</accession>
<evidence type="ECO:0008006" key="12">
    <source>
        <dbReference type="Google" id="ProtNLM"/>
    </source>
</evidence>
<dbReference type="PANTHER" id="PTHR30561">
    <property type="entry name" value="SMR FAMILY PROTON-DEPENDENT DRUG EFFLUX TRANSPORTER SUGE"/>
    <property type="match status" value="1"/>
</dbReference>
<comment type="similarity">
    <text evidence="7">Belongs to the drug/metabolite transporter (DMT) superfamily. Small multidrug resistance (SMR) (TC 2.A.7.1) family.</text>
</comment>
<feature type="region of interest" description="Disordered" evidence="8">
    <location>
        <begin position="115"/>
        <end position="134"/>
    </location>
</feature>
<evidence type="ECO:0000256" key="9">
    <source>
        <dbReference type="SAM" id="Phobius"/>
    </source>
</evidence>
<comment type="caution">
    <text evidence="10">The sequence shown here is derived from an EMBL/GenBank/DDBJ whole genome shotgun (WGS) entry which is preliminary data.</text>
</comment>
<keyword evidence="11" id="KW-1185">Reference proteome</keyword>
<dbReference type="SUPFAM" id="SSF103481">
    <property type="entry name" value="Multidrug resistance efflux transporter EmrE"/>
    <property type="match status" value="1"/>
</dbReference>
<keyword evidence="5 9" id="KW-1133">Transmembrane helix</keyword>
<keyword evidence="6 9" id="KW-0472">Membrane</keyword>
<proteinExistence type="inferred from homology"/>
<feature type="transmembrane region" description="Helical" evidence="9">
    <location>
        <begin position="66"/>
        <end position="86"/>
    </location>
</feature>
<evidence type="ECO:0000256" key="8">
    <source>
        <dbReference type="SAM" id="MobiDB-lite"/>
    </source>
</evidence>
<dbReference type="Pfam" id="PF00893">
    <property type="entry name" value="Multi_Drug_Res"/>
    <property type="match status" value="1"/>
</dbReference>
<keyword evidence="2" id="KW-0813">Transport</keyword>
<evidence type="ECO:0000313" key="11">
    <source>
        <dbReference type="Proteomes" id="UP000639973"/>
    </source>
</evidence>
<gene>
    <name evidence="10" type="ORF">GCM10010840_12020</name>
</gene>
<evidence type="ECO:0000256" key="6">
    <source>
        <dbReference type="ARBA" id="ARBA00023136"/>
    </source>
</evidence>
<dbReference type="Gene3D" id="1.10.3730.20">
    <property type="match status" value="1"/>
</dbReference>
<protein>
    <recommendedName>
        <fullName evidence="12">Small multidrug resistance protein</fullName>
    </recommendedName>
</protein>
<evidence type="ECO:0000256" key="4">
    <source>
        <dbReference type="ARBA" id="ARBA00022692"/>
    </source>
</evidence>
<evidence type="ECO:0000256" key="7">
    <source>
        <dbReference type="RuleBase" id="RU003942"/>
    </source>
</evidence>
<evidence type="ECO:0000313" key="10">
    <source>
        <dbReference type="EMBL" id="GGL75501.1"/>
    </source>
</evidence>
<organism evidence="10 11">
    <name type="scientific">Deinococcus aerolatus</name>
    <dbReference type="NCBI Taxonomy" id="522487"/>
    <lineage>
        <taxon>Bacteria</taxon>
        <taxon>Thermotogati</taxon>
        <taxon>Deinococcota</taxon>
        <taxon>Deinococci</taxon>
        <taxon>Deinococcales</taxon>
        <taxon>Deinococcaceae</taxon>
        <taxon>Deinococcus</taxon>
    </lineage>
</organism>
<evidence type="ECO:0000256" key="1">
    <source>
        <dbReference type="ARBA" id="ARBA00004651"/>
    </source>
</evidence>
<evidence type="ECO:0000256" key="2">
    <source>
        <dbReference type="ARBA" id="ARBA00022448"/>
    </source>
</evidence>
<dbReference type="PANTHER" id="PTHR30561:SF0">
    <property type="entry name" value="GUANIDINIUM EXPORTER"/>
    <property type="match status" value="1"/>
</dbReference>
<feature type="transmembrane region" description="Helical" evidence="9">
    <location>
        <begin position="12"/>
        <end position="31"/>
    </location>
</feature>
<feature type="transmembrane region" description="Helical" evidence="9">
    <location>
        <begin position="92"/>
        <end position="110"/>
    </location>
</feature>